<dbReference type="PRINTS" id="PR00956">
    <property type="entry name" value="FLGMOTORFLIN"/>
</dbReference>
<organism evidence="3 4">
    <name type="scientific">Pseudomonas syringae pv. daphniphylli</name>
    <dbReference type="NCBI Taxonomy" id="264455"/>
    <lineage>
        <taxon>Bacteria</taxon>
        <taxon>Pseudomonadati</taxon>
        <taxon>Pseudomonadota</taxon>
        <taxon>Gammaproteobacteria</taxon>
        <taxon>Pseudomonadales</taxon>
        <taxon>Pseudomonadaceae</taxon>
        <taxon>Pseudomonas</taxon>
        <taxon>Pseudomonas syringae</taxon>
    </lineage>
</organism>
<dbReference type="InterPro" id="IPR013385">
    <property type="entry name" value="T3SS_SpaO/YscQ/SpaO"/>
</dbReference>
<dbReference type="Gene3D" id="2.30.330.10">
    <property type="entry name" value="SpoA-like"/>
    <property type="match status" value="2"/>
</dbReference>
<dbReference type="InterPro" id="IPR036429">
    <property type="entry name" value="SpoA-like_sf"/>
</dbReference>
<dbReference type="InterPro" id="IPR001543">
    <property type="entry name" value="FliN-like_C"/>
</dbReference>
<sequence length="358" mass="39217">MPTWRRAMTVCVQPMPSPPGIGSVRSRLARFDADLLSLHNLLHRQTAPWRIVLGQRPMHVSLASAGGECRRPVRVAIRFGQAYLELVVPSRLFELSGLGWLPGASVDTQTDTLLLEQAWLSWIEPLETLSGEPVQVLPWPAHPLENPLRLALEVRPDEGQAQALEIHLNADSARHVIALLDRNAVTRPQPLDALVLTLSVEAGQAPLTTAELHSLVPGDVVMLDTLADTQVLLRLGKRYRTVARHQGETLEWLGPLRTVSPHYVSHTFNRNDSMSEMTDGSDLDTSLDELPLTLVCQLGSVELTLAQLREMAPGSLLPLAGSRHDEVDLMVNGRRIGRGELVSIGDGLGVRLLGFTAS</sequence>
<dbReference type="EMBL" id="LJQF01000500">
    <property type="protein sequence ID" value="KPX03450.1"/>
    <property type="molecule type" value="Genomic_DNA"/>
</dbReference>
<dbReference type="GO" id="GO:0003774">
    <property type="term" value="F:cytoskeletal motor activity"/>
    <property type="evidence" value="ECO:0007669"/>
    <property type="project" value="InterPro"/>
</dbReference>
<name>A0A9X0GXI9_PSESX</name>
<dbReference type="Proteomes" id="UP000050345">
    <property type="component" value="Unassembled WGS sequence"/>
</dbReference>
<dbReference type="PANTHER" id="PTHR30034:SF6">
    <property type="entry name" value="YOP PROTEINS TRANSLOCATION PROTEIN Q"/>
    <property type="match status" value="1"/>
</dbReference>
<reference evidence="3 4" key="1">
    <citation type="submission" date="2015-09" db="EMBL/GenBank/DDBJ databases">
        <title>Genome announcement of multiple Pseudomonas syringae strains.</title>
        <authorList>
            <person name="Thakur S."/>
            <person name="Wang P.W."/>
            <person name="Gong Y."/>
            <person name="Weir B.S."/>
            <person name="Guttman D.S."/>
        </authorList>
    </citation>
    <scope>NUCLEOTIDE SEQUENCE [LARGE SCALE GENOMIC DNA]</scope>
    <source>
        <strain evidence="3 4">ICMP9757</strain>
    </source>
</reference>
<evidence type="ECO:0000313" key="3">
    <source>
        <dbReference type="EMBL" id="KPX03450.1"/>
    </source>
</evidence>
<dbReference type="InterPro" id="IPR001172">
    <property type="entry name" value="FliN_T3SS_HrcQb"/>
</dbReference>
<dbReference type="GO" id="GO:0050918">
    <property type="term" value="P:positive chemotaxis"/>
    <property type="evidence" value="ECO:0007669"/>
    <property type="project" value="TreeGrafter"/>
</dbReference>
<feature type="domain" description="Flagellar motor switch protein FliN-like C-terminal" evidence="2">
    <location>
        <begin position="287"/>
        <end position="353"/>
    </location>
</feature>
<dbReference type="GO" id="GO:0009425">
    <property type="term" value="C:bacterial-type flagellum basal body"/>
    <property type="evidence" value="ECO:0007669"/>
    <property type="project" value="InterPro"/>
</dbReference>
<gene>
    <name evidence="3" type="ORF">ALO73_04825</name>
</gene>
<dbReference type="NCBIfam" id="TIGR02551">
    <property type="entry name" value="SpaO_YscQ"/>
    <property type="match status" value="1"/>
</dbReference>
<evidence type="ECO:0000313" key="4">
    <source>
        <dbReference type="Proteomes" id="UP000050345"/>
    </source>
</evidence>
<dbReference type="GO" id="GO:0071978">
    <property type="term" value="P:bacterial-type flagellum-dependent swarming motility"/>
    <property type="evidence" value="ECO:0007669"/>
    <property type="project" value="TreeGrafter"/>
</dbReference>
<comment type="caution">
    <text evidence="3">The sequence shown here is derived from an EMBL/GenBank/DDBJ whole genome shotgun (WGS) entry which is preliminary data.</text>
</comment>
<dbReference type="PANTHER" id="PTHR30034">
    <property type="entry name" value="FLAGELLAR MOTOR SWITCH PROTEIN FLIM"/>
    <property type="match status" value="1"/>
</dbReference>
<accession>A0A9X0GXI9</accession>
<proteinExistence type="inferred from homology"/>
<dbReference type="GO" id="GO:0030254">
    <property type="term" value="P:protein secretion by the type III secretion system"/>
    <property type="evidence" value="ECO:0007669"/>
    <property type="project" value="InterPro"/>
</dbReference>
<feature type="domain" description="Flagellar motor switch protein FliN-like C-terminal" evidence="2">
    <location>
        <begin position="193"/>
        <end position="238"/>
    </location>
</feature>
<evidence type="ECO:0000259" key="2">
    <source>
        <dbReference type="Pfam" id="PF01052"/>
    </source>
</evidence>
<evidence type="ECO:0000256" key="1">
    <source>
        <dbReference type="ARBA" id="ARBA00009226"/>
    </source>
</evidence>
<comment type="similarity">
    <text evidence="1">Belongs to the FliN/MopA/SpaO family.</text>
</comment>
<dbReference type="AlphaFoldDB" id="A0A9X0GXI9"/>
<protein>
    <submittedName>
        <fullName evidence="3">Type III secretion system apparatus protein</fullName>
    </submittedName>
</protein>
<dbReference type="Pfam" id="PF01052">
    <property type="entry name" value="FliMN_C"/>
    <property type="match status" value="2"/>
</dbReference>
<dbReference type="SUPFAM" id="SSF101801">
    <property type="entry name" value="Surface presentation of antigens (SPOA)"/>
    <property type="match status" value="2"/>
</dbReference>